<evidence type="ECO:0000256" key="5">
    <source>
        <dbReference type="ARBA" id="ARBA00022989"/>
    </source>
</evidence>
<evidence type="ECO:0000256" key="7">
    <source>
        <dbReference type="RuleBase" id="RU365065"/>
    </source>
</evidence>
<feature type="transmembrane region" description="Helical" evidence="7">
    <location>
        <begin position="332"/>
        <end position="354"/>
    </location>
</feature>
<comment type="subcellular location">
    <subcellularLocation>
        <location evidence="1 7">Membrane</location>
        <topology evidence="1 7">Multi-pass membrane protein</topology>
    </subcellularLocation>
</comment>
<keyword evidence="6 7" id="KW-0472">Membrane</keyword>
<feature type="transmembrane region" description="Helical" evidence="7">
    <location>
        <begin position="458"/>
        <end position="479"/>
    </location>
</feature>
<feature type="transmembrane region" description="Helical" evidence="7">
    <location>
        <begin position="185"/>
        <end position="204"/>
    </location>
</feature>
<evidence type="ECO:0000313" key="10">
    <source>
        <dbReference type="Proteomes" id="UP001165060"/>
    </source>
</evidence>
<gene>
    <name evidence="9" type="ORF">TeGR_g14421</name>
</gene>
<comment type="caution">
    <text evidence="9">The sequence shown here is derived from an EMBL/GenBank/DDBJ whole genome shotgun (WGS) entry which is preliminary data.</text>
</comment>
<feature type="transmembrane region" description="Helical" evidence="7">
    <location>
        <begin position="419"/>
        <end position="437"/>
    </location>
</feature>
<dbReference type="InterPro" id="IPR009716">
    <property type="entry name" value="Ferroportin-1"/>
</dbReference>
<dbReference type="SUPFAM" id="SSF103473">
    <property type="entry name" value="MFS general substrate transporter"/>
    <property type="match status" value="1"/>
</dbReference>
<feature type="transmembrane region" description="Helical" evidence="7">
    <location>
        <begin position="392"/>
        <end position="413"/>
    </location>
</feature>
<organism evidence="9 10">
    <name type="scientific">Tetraparma gracilis</name>
    <dbReference type="NCBI Taxonomy" id="2962635"/>
    <lineage>
        <taxon>Eukaryota</taxon>
        <taxon>Sar</taxon>
        <taxon>Stramenopiles</taxon>
        <taxon>Ochrophyta</taxon>
        <taxon>Bolidophyceae</taxon>
        <taxon>Parmales</taxon>
        <taxon>Triparmaceae</taxon>
        <taxon>Tetraparma</taxon>
    </lineage>
</organism>
<reference evidence="9 10" key="1">
    <citation type="journal article" date="2023" name="Commun. Biol.">
        <title>Genome analysis of Parmales, the sister group of diatoms, reveals the evolutionary specialization of diatoms from phago-mixotrophs to photoautotrophs.</title>
        <authorList>
            <person name="Ban H."/>
            <person name="Sato S."/>
            <person name="Yoshikawa S."/>
            <person name="Yamada K."/>
            <person name="Nakamura Y."/>
            <person name="Ichinomiya M."/>
            <person name="Sato N."/>
            <person name="Blanc-Mathieu R."/>
            <person name="Endo H."/>
            <person name="Kuwata A."/>
            <person name="Ogata H."/>
        </authorList>
    </citation>
    <scope>NUCLEOTIDE SEQUENCE [LARGE SCALE GENOMIC DNA]</scope>
</reference>
<proteinExistence type="inferred from homology"/>
<dbReference type="InterPro" id="IPR036259">
    <property type="entry name" value="MFS_trans_sf"/>
</dbReference>
<keyword evidence="4 7" id="KW-0812">Transmembrane</keyword>
<dbReference type="PANTHER" id="PTHR11660:SF57">
    <property type="entry name" value="SOLUTE CARRIER FAMILY 40 MEMBER"/>
    <property type="match status" value="1"/>
</dbReference>
<keyword evidence="5 7" id="KW-1133">Transmembrane helix</keyword>
<evidence type="ECO:0000256" key="3">
    <source>
        <dbReference type="ARBA" id="ARBA00022448"/>
    </source>
</evidence>
<protein>
    <recommendedName>
        <fullName evidence="7">Solute carrier family 40 member</fullName>
    </recommendedName>
</protein>
<dbReference type="Pfam" id="PF06963">
    <property type="entry name" value="FPN1"/>
    <property type="match status" value="2"/>
</dbReference>
<comment type="similarity">
    <text evidence="2 7">Belongs to the ferroportin (FP) (TC 2.A.100) family. SLC40A subfamily.</text>
</comment>
<feature type="transmembrane region" description="Helical" evidence="7">
    <location>
        <begin position="485"/>
        <end position="508"/>
    </location>
</feature>
<dbReference type="Proteomes" id="UP001165060">
    <property type="component" value="Unassembled WGS sequence"/>
</dbReference>
<keyword evidence="10" id="KW-1185">Reference proteome</keyword>
<evidence type="ECO:0000256" key="1">
    <source>
        <dbReference type="ARBA" id="ARBA00004141"/>
    </source>
</evidence>
<evidence type="ECO:0000256" key="4">
    <source>
        <dbReference type="ARBA" id="ARBA00022692"/>
    </source>
</evidence>
<accession>A0ABQ6M4I3</accession>
<comment type="function">
    <text evidence="7">May be involved in iron transport and iron homeostasis.</text>
</comment>
<evidence type="ECO:0000256" key="2">
    <source>
        <dbReference type="ARBA" id="ARBA00006279"/>
    </source>
</evidence>
<feature type="transmembrane region" description="Helical" evidence="7">
    <location>
        <begin position="360"/>
        <end position="380"/>
    </location>
</feature>
<feature type="transmembrane region" description="Helical" evidence="7">
    <location>
        <begin position="108"/>
        <end position="133"/>
    </location>
</feature>
<comment type="caution">
    <text evidence="7">Lacks conserved residue(s) required for the propagation of feature annotation.</text>
</comment>
<name>A0ABQ6M4I3_9STRA</name>
<dbReference type="PANTHER" id="PTHR11660">
    <property type="entry name" value="SOLUTE CARRIER FAMILY 40 MEMBER"/>
    <property type="match status" value="1"/>
</dbReference>
<dbReference type="Gene3D" id="1.20.1250.20">
    <property type="entry name" value="MFS general substrate transporter like domains"/>
    <property type="match status" value="1"/>
</dbReference>
<feature type="region of interest" description="Disordered" evidence="8">
    <location>
        <begin position="1"/>
        <end position="66"/>
    </location>
</feature>
<sequence length="517" mass="54757">MGSSSSALSRASSSRPSAESFSKRATPEKGDGLTELDSLLHSPPPLYSGSPGDAEAPPPPPGAAGPAAGLPRVRPLLYLSHFTSQWTERSWEFTIVLLLTFISPPEHALFLVSSYGLFTELVNLLVMPAVGAYIDASPRLSAFRVILLGQNSSVIIASLACFLLVSSKDDADDAGVAYSLLNHRNLYLIVAVHIAGALATLFSAGSTVSIEKDWVPQISSTTPDPSAWLTDTNVIMRQIDLSCKILAPAFAGGVVAWYQDDLRGACVVMSVFNVSTICVEWMCTAAIYKRCSALNSPKEPPTPGKKEPAGGGGSFFGSLALFFGEPTALPGLALSILYMNVMSYGSIMTAYVAWRGMSPPLIGFTRGISATIGLLGTLAFKWSSAYLSLPVAGMYSIIWQAIALGVSVGGCFVGDAPTSLAMLIIGVAASRIGLWSFDMSVSQMMQESVPEKIRGRVGSVQTALCSFFSAISYILGLVWSAPETFTVVVVISYGGVLMALMCFATFYLGRGRSMEFS</sequence>
<feature type="compositionally biased region" description="Low complexity" evidence="8">
    <location>
        <begin position="1"/>
        <end position="20"/>
    </location>
</feature>
<feature type="compositionally biased region" description="Basic and acidic residues" evidence="8">
    <location>
        <begin position="21"/>
        <end position="32"/>
    </location>
</feature>
<evidence type="ECO:0000256" key="6">
    <source>
        <dbReference type="ARBA" id="ARBA00023136"/>
    </source>
</evidence>
<evidence type="ECO:0000256" key="8">
    <source>
        <dbReference type="SAM" id="MobiDB-lite"/>
    </source>
</evidence>
<feature type="transmembrane region" description="Helical" evidence="7">
    <location>
        <begin position="145"/>
        <end position="165"/>
    </location>
</feature>
<keyword evidence="3 7" id="KW-0813">Transport</keyword>
<dbReference type="EMBL" id="BRYB01002425">
    <property type="protein sequence ID" value="GMI19277.1"/>
    <property type="molecule type" value="Genomic_DNA"/>
</dbReference>
<evidence type="ECO:0000313" key="9">
    <source>
        <dbReference type="EMBL" id="GMI19277.1"/>
    </source>
</evidence>
<keyword evidence="7" id="KW-0406">Ion transport</keyword>